<evidence type="ECO:0000313" key="3">
    <source>
        <dbReference type="Proteomes" id="UP001396334"/>
    </source>
</evidence>
<feature type="region of interest" description="Disordered" evidence="1">
    <location>
        <begin position="31"/>
        <end position="52"/>
    </location>
</feature>
<protein>
    <submittedName>
        <fullName evidence="2">Uncharacterized protein</fullName>
    </submittedName>
</protein>
<keyword evidence="3" id="KW-1185">Reference proteome</keyword>
<comment type="caution">
    <text evidence="2">The sequence shown here is derived from an EMBL/GenBank/DDBJ whole genome shotgun (WGS) entry which is preliminary data.</text>
</comment>
<dbReference type="EMBL" id="JBBPBN010000247">
    <property type="protein sequence ID" value="KAK8492481.1"/>
    <property type="molecule type" value="Genomic_DNA"/>
</dbReference>
<reference evidence="2 3" key="1">
    <citation type="journal article" date="2024" name="G3 (Bethesda)">
        <title>Genome assembly of Hibiscus sabdariffa L. provides insights into metabolisms of medicinal natural products.</title>
        <authorList>
            <person name="Kim T."/>
        </authorList>
    </citation>
    <scope>NUCLEOTIDE SEQUENCE [LARGE SCALE GENOMIC DNA]</scope>
    <source>
        <strain evidence="2">TK-2024</strain>
        <tissue evidence="2">Old leaves</tissue>
    </source>
</reference>
<name>A0ABR2AIE6_9ROSI</name>
<gene>
    <name evidence="2" type="ORF">V6N11_021147</name>
</gene>
<accession>A0ABR2AIE6</accession>
<dbReference type="Proteomes" id="UP001396334">
    <property type="component" value="Unassembled WGS sequence"/>
</dbReference>
<feature type="compositionally biased region" description="Basic and acidic residues" evidence="1">
    <location>
        <begin position="36"/>
        <end position="45"/>
    </location>
</feature>
<proteinExistence type="predicted"/>
<evidence type="ECO:0000256" key="1">
    <source>
        <dbReference type="SAM" id="MobiDB-lite"/>
    </source>
</evidence>
<sequence length="122" mass="12837">MRAAVAEVVEQAMCGVAVVHCSTVSREPSLISDGHVAPKQDDVSAEKLPNSQDIPSCASIPITTLVDSTGFPSLQDSIKKTDRGRLDTRNGIVGSTNKFVVLSDGDVTVPEGRKPRAASQGY</sequence>
<organism evidence="2 3">
    <name type="scientific">Hibiscus sabdariffa</name>
    <name type="common">roselle</name>
    <dbReference type="NCBI Taxonomy" id="183260"/>
    <lineage>
        <taxon>Eukaryota</taxon>
        <taxon>Viridiplantae</taxon>
        <taxon>Streptophyta</taxon>
        <taxon>Embryophyta</taxon>
        <taxon>Tracheophyta</taxon>
        <taxon>Spermatophyta</taxon>
        <taxon>Magnoliopsida</taxon>
        <taxon>eudicotyledons</taxon>
        <taxon>Gunneridae</taxon>
        <taxon>Pentapetalae</taxon>
        <taxon>rosids</taxon>
        <taxon>malvids</taxon>
        <taxon>Malvales</taxon>
        <taxon>Malvaceae</taxon>
        <taxon>Malvoideae</taxon>
        <taxon>Hibiscus</taxon>
    </lineage>
</organism>
<evidence type="ECO:0000313" key="2">
    <source>
        <dbReference type="EMBL" id="KAK8492481.1"/>
    </source>
</evidence>